<sequence length="194" mass="20582">MARLAAVAVAVALAAIAAVAGAAVASETTSYYASVENHLPAEVMKLVCQAVGGRSFLTALSVVPRGRVPHGKAGRRVAELIVDGGGGDRSGGGRVRCSWAYDGNYLAGLTLLDSRWPEAARCQDPGGEGLCRVVFERDAVFLKTPGGGVREIGDLPVKRCHRHWVIFSTGCEYPDHPRPYAGRRLGNAFQYFAI</sequence>
<feature type="signal peptide" evidence="1">
    <location>
        <begin position="1"/>
        <end position="25"/>
    </location>
</feature>
<dbReference type="Proteomes" id="UP000636709">
    <property type="component" value="Unassembled WGS sequence"/>
</dbReference>
<dbReference type="EMBL" id="JACEFO010001746">
    <property type="protein sequence ID" value="KAF8712097.1"/>
    <property type="molecule type" value="Genomic_DNA"/>
</dbReference>
<dbReference type="PANTHER" id="PTHR36487:SF3">
    <property type="entry name" value="OS09G0297900 PROTEIN"/>
    <property type="match status" value="1"/>
</dbReference>
<comment type="caution">
    <text evidence="3">The sequence shown here is derived from an EMBL/GenBank/DDBJ whole genome shotgun (WGS) entry which is preliminary data.</text>
</comment>
<dbReference type="AlphaFoldDB" id="A0A835BUY3"/>
<dbReference type="InterPro" id="IPR056673">
    <property type="entry name" value="DUF7771"/>
</dbReference>
<reference evidence="3" key="1">
    <citation type="submission" date="2020-07" db="EMBL/GenBank/DDBJ databases">
        <title>Genome sequence and genetic diversity analysis of an under-domesticated orphan crop, white fonio (Digitaria exilis).</title>
        <authorList>
            <person name="Bennetzen J.L."/>
            <person name="Chen S."/>
            <person name="Ma X."/>
            <person name="Wang X."/>
            <person name="Yssel A.E.J."/>
            <person name="Chaluvadi S.R."/>
            <person name="Johnson M."/>
            <person name="Gangashetty P."/>
            <person name="Hamidou F."/>
            <person name="Sanogo M.D."/>
            <person name="Zwaenepoel A."/>
            <person name="Wallace J."/>
            <person name="Van De Peer Y."/>
            <person name="Van Deynze A."/>
        </authorList>
    </citation>
    <scope>NUCLEOTIDE SEQUENCE</scope>
    <source>
        <tissue evidence="3">Leaves</tissue>
    </source>
</reference>
<dbReference type="Pfam" id="PF24974">
    <property type="entry name" value="DUF7771"/>
    <property type="match status" value="1"/>
</dbReference>
<evidence type="ECO:0000313" key="3">
    <source>
        <dbReference type="EMBL" id="KAF8712097.1"/>
    </source>
</evidence>
<gene>
    <name evidence="3" type="ORF">HU200_028937</name>
</gene>
<evidence type="ECO:0000313" key="4">
    <source>
        <dbReference type="Proteomes" id="UP000636709"/>
    </source>
</evidence>
<dbReference type="OrthoDB" id="669915at2759"/>
<organism evidence="3 4">
    <name type="scientific">Digitaria exilis</name>
    <dbReference type="NCBI Taxonomy" id="1010633"/>
    <lineage>
        <taxon>Eukaryota</taxon>
        <taxon>Viridiplantae</taxon>
        <taxon>Streptophyta</taxon>
        <taxon>Embryophyta</taxon>
        <taxon>Tracheophyta</taxon>
        <taxon>Spermatophyta</taxon>
        <taxon>Magnoliopsida</taxon>
        <taxon>Liliopsida</taxon>
        <taxon>Poales</taxon>
        <taxon>Poaceae</taxon>
        <taxon>PACMAD clade</taxon>
        <taxon>Panicoideae</taxon>
        <taxon>Panicodae</taxon>
        <taxon>Paniceae</taxon>
        <taxon>Anthephorinae</taxon>
        <taxon>Digitaria</taxon>
    </lineage>
</organism>
<proteinExistence type="predicted"/>
<evidence type="ECO:0000256" key="1">
    <source>
        <dbReference type="SAM" id="SignalP"/>
    </source>
</evidence>
<protein>
    <recommendedName>
        <fullName evidence="2">DUF7771 domain-containing protein</fullName>
    </recommendedName>
</protein>
<keyword evidence="1" id="KW-0732">Signal</keyword>
<accession>A0A835BUY3</accession>
<feature type="chain" id="PRO_5032891195" description="DUF7771 domain-containing protein" evidence="1">
    <location>
        <begin position="26"/>
        <end position="194"/>
    </location>
</feature>
<feature type="domain" description="DUF7771" evidence="2">
    <location>
        <begin position="94"/>
        <end position="184"/>
    </location>
</feature>
<evidence type="ECO:0000259" key="2">
    <source>
        <dbReference type="Pfam" id="PF24974"/>
    </source>
</evidence>
<keyword evidence="4" id="KW-1185">Reference proteome</keyword>
<dbReference type="PANTHER" id="PTHR36487">
    <property type="entry name" value="OS09G0296500 PROTEIN-RELATED"/>
    <property type="match status" value="1"/>
</dbReference>
<name>A0A835BUY3_9POAL</name>